<evidence type="ECO:0000256" key="6">
    <source>
        <dbReference type="SAM" id="Phobius"/>
    </source>
</evidence>
<sequence>MDPQALTLRPTVGLTTGHSKAIFGTTISFLILATAFVALRAWAGRLRRKPYRIDDYLVFGALFLYYGQAACTLVQLFLGGAGHHVEELHPKNIELSLQMLIPLAILYSIEMASIKCSICLMLVRIFFIRSFRMAAYMVMTVTILWSIYAAIGTWALCTPIAFNWNPMIPGGHCANRQASFYAIGVLDVATDCLIFLLPIPMIWNLQTAMRNKIGLYLIFSIGVVSIIISGLRAKSTLSISFSDFTYTGALGFIWSQIEPGIGLIIASCLLLRPVLDKVIPHGLNMTAKRSPRHTTDRTAASEHTFPLRDVDTGNTTTTAFAAAGSEPSLEDGVTGPGWKYTMMDDDRAVTPANESIKVETRWDIERHERKSTGV</sequence>
<feature type="transmembrane region" description="Helical" evidence="6">
    <location>
        <begin position="55"/>
        <end position="79"/>
    </location>
</feature>
<accession>A0A8H6FD36</accession>
<dbReference type="GeneID" id="59328918"/>
<evidence type="ECO:0000313" key="9">
    <source>
        <dbReference type="Proteomes" id="UP000593566"/>
    </source>
</evidence>
<evidence type="ECO:0000256" key="4">
    <source>
        <dbReference type="ARBA" id="ARBA00023136"/>
    </source>
</evidence>
<feature type="domain" description="Rhodopsin" evidence="7">
    <location>
        <begin position="39"/>
        <end position="276"/>
    </location>
</feature>
<proteinExistence type="inferred from homology"/>
<feature type="transmembrane region" description="Helical" evidence="6">
    <location>
        <begin position="253"/>
        <end position="275"/>
    </location>
</feature>
<dbReference type="InterPro" id="IPR052337">
    <property type="entry name" value="SAT4-like"/>
</dbReference>
<dbReference type="Proteomes" id="UP000593566">
    <property type="component" value="Unassembled WGS sequence"/>
</dbReference>
<name>A0A8H6FD36_9LECA</name>
<keyword evidence="3 6" id="KW-1133">Transmembrane helix</keyword>
<organism evidence="8 9">
    <name type="scientific">Letharia lupina</name>
    <dbReference type="NCBI Taxonomy" id="560253"/>
    <lineage>
        <taxon>Eukaryota</taxon>
        <taxon>Fungi</taxon>
        <taxon>Dikarya</taxon>
        <taxon>Ascomycota</taxon>
        <taxon>Pezizomycotina</taxon>
        <taxon>Lecanoromycetes</taxon>
        <taxon>OSLEUM clade</taxon>
        <taxon>Lecanoromycetidae</taxon>
        <taxon>Lecanorales</taxon>
        <taxon>Lecanorineae</taxon>
        <taxon>Parmeliaceae</taxon>
        <taxon>Letharia</taxon>
    </lineage>
</organism>
<dbReference type="GO" id="GO:0016020">
    <property type="term" value="C:membrane"/>
    <property type="evidence" value="ECO:0007669"/>
    <property type="project" value="UniProtKB-SubCell"/>
</dbReference>
<feature type="transmembrane region" description="Helical" evidence="6">
    <location>
        <begin position="215"/>
        <end position="233"/>
    </location>
</feature>
<evidence type="ECO:0000259" key="7">
    <source>
        <dbReference type="Pfam" id="PF20684"/>
    </source>
</evidence>
<feature type="transmembrane region" description="Helical" evidence="6">
    <location>
        <begin position="99"/>
        <end position="123"/>
    </location>
</feature>
<evidence type="ECO:0000256" key="3">
    <source>
        <dbReference type="ARBA" id="ARBA00022989"/>
    </source>
</evidence>
<comment type="caution">
    <text evidence="8">The sequence shown here is derived from an EMBL/GenBank/DDBJ whole genome shotgun (WGS) entry which is preliminary data.</text>
</comment>
<dbReference type="PANTHER" id="PTHR33048">
    <property type="entry name" value="PTH11-LIKE INTEGRAL MEMBRANE PROTEIN (AFU_ORTHOLOGUE AFUA_5G11245)"/>
    <property type="match status" value="1"/>
</dbReference>
<protein>
    <recommendedName>
        <fullName evidence="7">Rhodopsin domain-containing protein</fullName>
    </recommendedName>
</protein>
<dbReference type="InterPro" id="IPR049326">
    <property type="entry name" value="Rhodopsin_dom_fungi"/>
</dbReference>
<evidence type="ECO:0000256" key="1">
    <source>
        <dbReference type="ARBA" id="ARBA00004141"/>
    </source>
</evidence>
<gene>
    <name evidence="8" type="ORF">HO133_000499</name>
</gene>
<dbReference type="PANTHER" id="PTHR33048:SF47">
    <property type="entry name" value="INTEGRAL MEMBRANE PROTEIN-RELATED"/>
    <property type="match status" value="1"/>
</dbReference>
<comment type="similarity">
    <text evidence="5">Belongs to the SAT4 family.</text>
</comment>
<feature type="transmembrane region" description="Helical" evidence="6">
    <location>
        <begin position="135"/>
        <end position="161"/>
    </location>
</feature>
<feature type="transmembrane region" description="Helical" evidence="6">
    <location>
        <begin position="181"/>
        <end position="203"/>
    </location>
</feature>
<evidence type="ECO:0000256" key="5">
    <source>
        <dbReference type="ARBA" id="ARBA00038359"/>
    </source>
</evidence>
<evidence type="ECO:0000256" key="2">
    <source>
        <dbReference type="ARBA" id="ARBA00022692"/>
    </source>
</evidence>
<dbReference type="RefSeq" id="XP_037152873.1">
    <property type="nucleotide sequence ID" value="XM_037291438.1"/>
</dbReference>
<dbReference type="Pfam" id="PF20684">
    <property type="entry name" value="Fung_rhodopsin"/>
    <property type="match status" value="1"/>
</dbReference>
<keyword evidence="2 6" id="KW-0812">Transmembrane</keyword>
<comment type="subcellular location">
    <subcellularLocation>
        <location evidence="1">Membrane</location>
        <topology evidence="1">Multi-pass membrane protein</topology>
    </subcellularLocation>
</comment>
<dbReference type="AlphaFoldDB" id="A0A8H6FD36"/>
<evidence type="ECO:0000313" key="8">
    <source>
        <dbReference type="EMBL" id="KAF6223656.1"/>
    </source>
</evidence>
<feature type="transmembrane region" description="Helical" evidence="6">
    <location>
        <begin position="20"/>
        <end position="43"/>
    </location>
</feature>
<keyword evidence="4 6" id="KW-0472">Membrane</keyword>
<keyword evidence="9" id="KW-1185">Reference proteome</keyword>
<dbReference type="EMBL" id="JACCJB010000010">
    <property type="protein sequence ID" value="KAF6223656.1"/>
    <property type="molecule type" value="Genomic_DNA"/>
</dbReference>
<reference evidence="8 9" key="1">
    <citation type="journal article" date="2020" name="Genomics">
        <title>Complete, high-quality genomes from long-read metagenomic sequencing of two wolf lichen thalli reveals enigmatic genome architecture.</title>
        <authorList>
            <person name="McKenzie S.K."/>
            <person name="Walston R.F."/>
            <person name="Allen J.L."/>
        </authorList>
    </citation>
    <scope>NUCLEOTIDE SEQUENCE [LARGE SCALE GENOMIC DNA]</scope>
    <source>
        <strain evidence="8">WasteWater1</strain>
    </source>
</reference>